<dbReference type="GO" id="GO:0005886">
    <property type="term" value="C:plasma membrane"/>
    <property type="evidence" value="ECO:0007669"/>
    <property type="project" value="UniProtKB-SubCell"/>
</dbReference>
<protein>
    <submittedName>
        <fullName evidence="9">Sugar ABC transporter permease</fullName>
    </submittedName>
</protein>
<reference evidence="9" key="1">
    <citation type="submission" date="2019-09" db="EMBL/GenBank/DDBJ databases">
        <title>Genomic analysis of Haloferax sp. CBA1149.</title>
        <authorList>
            <person name="Roh S.W."/>
        </authorList>
    </citation>
    <scope>NUCLEOTIDE SEQUENCE</scope>
    <source>
        <strain evidence="9">CBA1149</strain>
    </source>
</reference>
<evidence type="ECO:0000256" key="1">
    <source>
        <dbReference type="ARBA" id="ARBA00004651"/>
    </source>
</evidence>
<dbReference type="InterPro" id="IPR000515">
    <property type="entry name" value="MetI-like"/>
</dbReference>
<comment type="subcellular location">
    <subcellularLocation>
        <location evidence="1 7">Cell membrane</location>
        <topology evidence="1 7">Multi-pass membrane protein</topology>
    </subcellularLocation>
</comment>
<comment type="caution">
    <text evidence="9">The sequence shown here is derived from an EMBL/GenBank/DDBJ whole genome shotgun (WGS) entry which is preliminary data.</text>
</comment>
<dbReference type="RefSeq" id="WP_151137594.1">
    <property type="nucleotide sequence ID" value="NZ_VZUS01000001.1"/>
</dbReference>
<evidence type="ECO:0000256" key="5">
    <source>
        <dbReference type="ARBA" id="ARBA00022989"/>
    </source>
</evidence>
<evidence type="ECO:0000259" key="8">
    <source>
        <dbReference type="PROSITE" id="PS50928"/>
    </source>
</evidence>
<feature type="transmembrane region" description="Helical" evidence="7">
    <location>
        <begin position="216"/>
        <end position="237"/>
    </location>
</feature>
<dbReference type="AlphaFoldDB" id="A0A643K1Q5"/>
<accession>A0A643K1Q5</accession>
<comment type="similarity">
    <text evidence="7">Belongs to the binding-protein-dependent transport system permease family.</text>
</comment>
<evidence type="ECO:0000256" key="7">
    <source>
        <dbReference type="RuleBase" id="RU363032"/>
    </source>
</evidence>
<proteinExistence type="inferred from homology"/>
<evidence type="ECO:0000313" key="9">
    <source>
        <dbReference type="EMBL" id="KAB1188221.1"/>
    </source>
</evidence>
<evidence type="ECO:0000256" key="4">
    <source>
        <dbReference type="ARBA" id="ARBA00022692"/>
    </source>
</evidence>
<gene>
    <name evidence="9" type="ORF">Hfx1149_09325</name>
</gene>
<feature type="transmembrane region" description="Helical" evidence="7">
    <location>
        <begin position="269"/>
        <end position="288"/>
    </location>
</feature>
<dbReference type="Pfam" id="PF00528">
    <property type="entry name" value="BPD_transp_1"/>
    <property type="match status" value="1"/>
</dbReference>
<feature type="transmembrane region" description="Helical" evidence="7">
    <location>
        <begin position="148"/>
        <end position="168"/>
    </location>
</feature>
<keyword evidence="6 7" id="KW-0472">Membrane</keyword>
<feature type="transmembrane region" description="Helical" evidence="7">
    <location>
        <begin position="115"/>
        <end position="136"/>
    </location>
</feature>
<feature type="transmembrane region" description="Helical" evidence="7">
    <location>
        <begin position="320"/>
        <end position="343"/>
    </location>
</feature>
<dbReference type="CDD" id="cd06261">
    <property type="entry name" value="TM_PBP2"/>
    <property type="match status" value="1"/>
</dbReference>
<dbReference type="EMBL" id="VZUS01000001">
    <property type="protein sequence ID" value="KAB1188221.1"/>
    <property type="molecule type" value="Genomic_DNA"/>
</dbReference>
<dbReference type="InterPro" id="IPR035906">
    <property type="entry name" value="MetI-like_sf"/>
</dbReference>
<dbReference type="PROSITE" id="PS50928">
    <property type="entry name" value="ABC_TM1"/>
    <property type="match status" value="1"/>
</dbReference>
<keyword evidence="2 7" id="KW-0813">Transport</keyword>
<name>A0A643K1Q5_9EURY</name>
<keyword evidence="4 7" id="KW-0812">Transmembrane</keyword>
<evidence type="ECO:0000256" key="2">
    <source>
        <dbReference type="ARBA" id="ARBA00022448"/>
    </source>
</evidence>
<evidence type="ECO:0000256" key="6">
    <source>
        <dbReference type="ARBA" id="ARBA00023136"/>
    </source>
</evidence>
<sequence>MSLHILKRLLGRDRSDDGRAVRTDGGTASSKGFDLGATLSSLRDSDAVRSAPFWLPPFLLMGFFVYGAIGWNVIISFTDFAGLTLPTYDPAAFDLEMYRRALSDQQFWLATRNTFVLLASFTALSLAGGLGLAILVDRGIRFENWFRTIYLLPFSLSFVVTAVFWRWMYNFDSGVINVVLRGLGLDFLASKWLSGGVDLGVLGGLPLVPEVLQFKLFAVIFALLWQFSGYAMVVYLAGLRAIPNDQYEAARVDGASTIRMYWRVILPQLRASTVSAAVVLMVFALKAFDFLYVMFGNNPGPTADILSTMMYRQAFAANEWAYGSAIAVVLFLVALAVVAPYLYGEYRRGEL</sequence>
<dbReference type="InterPro" id="IPR051393">
    <property type="entry name" value="ABC_transporter_permease"/>
</dbReference>
<dbReference type="Gene3D" id="1.10.3720.10">
    <property type="entry name" value="MetI-like"/>
    <property type="match status" value="1"/>
</dbReference>
<keyword evidence="3" id="KW-1003">Cell membrane</keyword>
<evidence type="ECO:0000256" key="3">
    <source>
        <dbReference type="ARBA" id="ARBA00022475"/>
    </source>
</evidence>
<keyword evidence="5 7" id="KW-1133">Transmembrane helix</keyword>
<dbReference type="PANTHER" id="PTHR30193">
    <property type="entry name" value="ABC TRANSPORTER PERMEASE PROTEIN"/>
    <property type="match status" value="1"/>
</dbReference>
<dbReference type="PANTHER" id="PTHR30193:SF42">
    <property type="entry name" value="ABC TRANSPORTER PERMEASE PROTEIN"/>
    <property type="match status" value="1"/>
</dbReference>
<organism evidence="9">
    <name type="scientific">Haloferax sp. CBA1149</name>
    <dbReference type="NCBI Taxonomy" id="2650753"/>
    <lineage>
        <taxon>Archaea</taxon>
        <taxon>Methanobacteriati</taxon>
        <taxon>Methanobacteriota</taxon>
        <taxon>Stenosarchaea group</taxon>
        <taxon>Halobacteria</taxon>
        <taxon>Halobacteriales</taxon>
        <taxon>Haloferacaceae</taxon>
        <taxon>Haloferax</taxon>
    </lineage>
</organism>
<feature type="transmembrane region" description="Helical" evidence="7">
    <location>
        <begin position="53"/>
        <end position="75"/>
    </location>
</feature>
<dbReference type="GO" id="GO:0055085">
    <property type="term" value="P:transmembrane transport"/>
    <property type="evidence" value="ECO:0007669"/>
    <property type="project" value="InterPro"/>
</dbReference>
<feature type="domain" description="ABC transmembrane type-1" evidence="8">
    <location>
        <begin position="111"/>
        <end position="343"/>
    </location>
</feature>
<dbReference type="SUPFAM" id="SSF161098">
    <property type="entry name" value="MetI-like"/>
    <property type="match status" value="1"/>
</dbReference>